<protein>
    <submittedName>
        <fullName evidence="3">Uncharacterized protein</fullName>
    </submittedName>
</protein>
<keyword evidence="2" id="KW-1133">Transmembrane helix</keyword>
<sequence length="310" mass="32836">MTTIHPTLAAKFATGIRKCLAHTKGAFLVGIIACGGQGHATPTEDSGVPNLMAEPGVSRVPECVSVLHEPKAIKVSTPRVEIGCLGFRERLISLGGHIECGAWSNGLSVIVVERTDGKHRSMCWHYFDLSFSTQAVSRGLAEVLQIDCDPRRSTRCDMRHADVQNADICPKLPFGCALSSLQSGQGGVGTSSGLLHRSAGQRERIEQPQGAESRESSLPPSSNSLGFGSISGSLCGGRRPLLGYEIVSLTLLGALFAPLGVLGLLWIFDDPDRKRRALGCALVVVSLACTITLYGWARLGAPGSFWGLCG</sequence>
<dbReference type="EMBL" id="JAUTWS010000004">
    <property type="protein sequence ID" value="MDO9707980.1"/>
    <property type="molecule type" value="Genomic_DNA"/>
</dbReference>
<reference evidence="3 4" key="1">
    <citation type="submission" date="2023-08" db="EMBL/GenBank/DDBJ databases">
        <title>The draft genome sequence of Paracraurococcus sp. LOR1-02.</title>
        <authorList>
            <person name="Kingkaew E."/>
            <person name="Tanasupawat S."/>
        </authorList>
    </citation>
    <scope>NUCLEOTIDE SEQUENCE [LARGE SCALE GENOMIC DNA]</scope>
    <source>
        <strain evidence="3 4">LOR1-02</strain>
    </source>
</reference>
<evidence type="ECO:0000256" key="2">
    <source>
        <dbReference type="SAM" id="Phobius"/>
    </source>
</evidence>
<evidence type="ECO:0000256" key="1">
    <source>
        <dbReference type="SAM" id="MobiDB-lite"/>
    </source>
</evidence>
<feature type="transmembrane region" description="Helical" evidence="2">
    <location>
        <begin position="277"/>
        <end position="297"/>
    </location>
</feature>
<dbReference type="RefSeq" id="WP_305102839.1">
    <property type="nucleotide sequence ID" value="NZ_JAUTWS010000004.1"/>
</dbReference>
<feature type="transmembrane region" description="Helical" evidence="2">
    <location>
        <begin position="241"/>
        <end position="265"/>
    </location>
</feature>
<keyword evidence="4" id="KW-1185">Reference proteome</keyword>
<dbReference type="Proteomes" id="UP001243009">
    <property type="component" value="Unassembled WGS sequence"/>
</dbReference>
<organism evidence="3 4">
    <name type="scientific">Paracraurococcus lichenis</name>
    <dbReference type="NCBI Taxonomy" id="3064888"/>
    <lineage>
        <taxon>Bacteria</taxon>
        <taxon>Pseudomonadati</taxon>
        <taxon>Pseudomonadota</taxon>
        <taxon>Alphaproteobacteria</taxon>
        <taxon>Acetobacterales</taxon>
        <taxon>Roseomonadaceae</taxon>
        <taxon>Paracraurococcus</taxon>
    </lineage>
</organism>
<keyword evidence="2" id="KW-0472">Membrane</keyword>
<evidence type="ECO:0000313" key="4">
    <source>
        <dbReference type="Proteomes" id="UP001243009"/>
    </source>
</evidence>
<feature type="region of interest" description="Disordered" evidence="1">
    <location>
        <begin position="200"/>
        <end position="223"/>
    </location>
</feature>
<gene>
    <name evidence="3" type="ORF">Q7A36_06470</name>
</gene>
<proteinExistence type="predicted"/>
<evidence type="ECO:0000313" key="3">
    <source>
        <dbReference type="EMBL" id="MDO9707980.1"/>
    </source>
</evidence>
<keyword evidence="2" id="KW-0812">Transmembrane</keyword>
<name>A0ABT9DVP9_9PROT</name>
<accession>A0ABT9DVP9</accession>
<comment type="caution">
    <text evidence="3">The sequence shown here is derived from an EMBL/GenBank/DDBJ whole genome shotgun (WGS) entry which is preliminary data.</text>
</comment>